<keyword evidence="3" id="KW-1185">Reference proteome</keyword>
<evidence type="ECO:0000313" key="2">
    <source>
        <dbReference type="EMBL" id="MCU7694767.1"/>
    </source>
</evidence>
<reference evidence="2" key="1">
    <citation type="submission" date="2022-10" db="EMBL/GenBank/DDBJ databases">
        <authorList>
            <person name="Kim H.S."/>
            <person name="Kim J.-S."/>
            <person name="Suh M.K."/>
            <person name="Eom M.K."/>
            <person name="Lee J.-S."/>
        </authorList>
    </citation>
    <scope>NUCLEOTIDE SEQUENCE</scope>
    <source>
        <strain evidence="2">LIP-5</strain>
    </source>
</reference>
<protein>
    <submittedName>
        <fullName evidence="2">DUF5018 domain-containing protein</fullName>
    </submittedName>
</protein>
<dbReference type="Proteomes" id="UP001209317">
    <property type="component" value="Unassembled WGS sequence"/>
</dbReference>
<dbReference type="EMBL" id="JAOTPL010000013">
    <property type="protein sequence ID" value="MCU7694767.1"/>
    <property type="molecule type" value="Genomic_DNA"/>
</dbReference>
<evidence type="ECO:0000259" key="1">
    <source>
        <dbReference type="Pfam" id="PF16410"/>
    </source>
</evidence>
<dbReference type="Gene3D" id="2.60.40.2340">
    <property type="match status" value="1"/>
</dbReference>
<sequence length="552" mass="59661">MKKDILLKLLYVTAVFLGIYSCQKVADLTPSVSRQGINSITASFENDNSSENVFESVIDHENKLITIIFPYNYPRTSNNVLEKEKLSRVRVVANLDDNVTISPALLYLDLRKENYITITDQSKNTKEYKIVAEIRKSTEAKITNFELKSIGINGVINEEQKTISLISIEPLGAVAAHVDISHGATITPDPAKTALNYDQEVKLTVTAQDGKNTSVYTVKKAVPAKIPLGIRQGSAKILWAKKLNTDLGITTLNITGGLAATKDYVVLNTRGQNSIYLDRKTGEIAGTVNLGSYAGNLTNFYSTADDNNNILVCNLAPNAGAFKVVRIKGVNGTPEPYIEWNGGVPIGRKLSVKGSLDAAAVITAPILAAGNMFARWEVKGGVLQSQQPSIITITGLGGNWNNNADVVHTEATVNSDYFVAYYAAPYKFAWVNGATNTVKAFGPAISSNWVSNAADYVMFNGNGYAAQNSINSFTWGSDDAVYLYDVSAASSFASAVWSAPIGTYGGKDNGGQNANATGDVALKISDNGYYMYLYFMFTNGQVVCVQFDCIDM</sequence>
<dbReference type="InterPro" id="IPR032186">
    <property type="entry name" value="DUF5018"/>
</dbReference>
<accession>A0AAE3LKE4</accession>
<feature type="domain" description="DUF5018" evidence="1">
    <location>
        <begin position="13"/>
        <end position="356"/>
    </location>
</feature>
<proteinExistence type="predicted"/>
<comment type="caution">
    <text evidence="2">The sequence shown here is derived from an EMBL/GenBank/DDBJ whole genome shotgun (WGS) entry which is preliminary data.</text>
</comment>
<name>A0AAE3LKE4_9BACT</name>
<dbReference type="AlphaFoldDB" id="A0AAE3LKE4"/>
<evidence type="ECO:0000313" key="3">
    <source>
        <dbReference type="Proteomes" id="UP001209317"/>
    </source>
</evidence>
<gene>
    <name evidence="2" type="ORF">OD355_09600</name>
</gene>
<organism evidence="2 3">
    <name type="scientific">Haoranjiania flava</name>
    <dbReference type="NCBI Taxonomy" id="1856322"/>
    <lineage>
        <taxon>Bacteria</taxon>
        <taxon>Pseudomonadati</taxon>
        <taxon>Bacteroidota</taxon>
        <taxon>Chitinophagia</taxon>
        <taxon>Chitinophagales</taxon>
        <taxon>Chitinophagaceae</taxon>
        <taxon>Haoranjiania</taxon>
    </lineage>
</organism>
<dbReference type="PROSITE" id="PS51257">
    <property type="entry name" value="PROKAR_LIPOPROTEIN"/>
    <property type="match status" value="1"/>
</dbReference>
<dbReference type="RefSeq" id="WP_263038253.1">
    <property type="nucleotide sequence ID" value="NZ_JAOTPL010000013.1"/>
</dbReference>
<dbReference type="Pfam" id="PF16410">
    <property type="entry name" value="DUF5018"/>
    <property type="match status" value="1"/>
</dbReference>